<protein>
    <submittedName>
        <fullName evidence="3">Uncharacterized protein</fullName>
    </submittedName>
</protein>
<feature type="transmembrane region" description="Helical" evidence="2">
    <location>
        <begin position="181"/>
        <end position="199"/>
    </location>
</feature>
<organism evidence="3 4">
    <name type="scientific">Adiantum capillus-veneris</name>
    <name type="common">Maidenhair fern</name>
    <dbReference type="NCBI Taxonomy" id="13818"/>
    <lineage>
        <taxon>Eukaryota</taxon>
        <taxon>Viridiplantae</taxon>
        <taxon>Streptophyta</taxon>
        <taxon>Embryophyta</taxon>
        <taxon>Tracheophyta</taxon>
        <taxon>Polypodiopsida</taxon>
        <taxon>Polypodiidae</taxon>
        <taxon>Polypodiales</taxon>
        <taxon>Pteridineae</taxon>
        <taxon>Pteridaceae</taxon>
        <taxon>Vittarioideae</taxon>
        <taxon>Adiantum</taxon>
    </lineage>
</organism>
<dbReference type="PANTHER" id="PTHR34797:SF1">
    <property type="entry name" value="ATG8-INTERACTING PROTEIN 2"/>
    <property type="match status" value="1"/>
</dbReference>
<gene>
    <name evidence="3" type="ORF">GOP47_0007955</name>
</gene>
<dbReference type="Proteomes" id="UP000886520">
    <property type="component" value="Chromosome 7"/>
</dbReference>
<keyword evidence="2" id="KW-1133">Transmembrane helix</keyword>
<dbReference type="AlphaFoldDB" id="A0A9D4ZM03"/>
<evidence type="ECO:0000256" key="1">
    <source>
        <dbReference type="SAM" id="MobiDB-lite"/>
    </source>
</evidence>
<name>A0A9D4ZM03_ADICA</name>
<keyword evidence="2" id="KW-0812">Transmembrane</keyword>
<dbReference type="PANTHER" id="PTHR34797">
    <property type="entry name" value="ATG8-INTERACTING PROTEIN 2"/>
    <property type="match status" value="1"/>
</dbReference>
<dbReference type="OrthoDB" id="1929213at2759"/>
<accession>A0A9D4ZM03</accession>
<evidence type="ECO:0000313" key="3">
    <source>
        <dbReference type="EMBL" id="KAI5078131.1"/>
    </source>
</evidence>
<evidence type="ECO:0000313" key="4">
    <source>
        <dbReference type="Proteomes" id="UP000886520"/>
    </source>
</evidence>
<keyword evidence="2" id="KW-0472">Membrane</keyword>
<feature type="compositionally biased region" description="Polar residues" evidence="1">
    <location>
        <begin position="48"/>
        <end position="61"/>
    </location>
</feature>
<dbReference type="InterPro" id="IPR040304">
    <property type="entry name" value="ATG8-IP-1/2"/>
</dbReference>
<keyword evidence="4" id="KW-1185">Reference proteome</keyword>
<comment type="caution">
    <text evidence="3">The sequence shown here is derived from an EMBL/GenBank/DDBJ whole genome shotgun (WGS) entry which is preliminary data.</text>
</comment>
<feature type="region of interest" description="Disordered" evidence="1">
    <location>
        <begin position="1"/>
        <end position="84"/>
    </location>
</feature>
<evidence type="ECO:0000256" key="2">
    <source>
        <dbReference type="SAM" id="Phobius"/>
    </source>
</evidence>
<dbReference type="EMBL" id="JABFUD020000007">
    <property type="protein sequence ID" value="KAI5078131.1"/>
    <property type="molecule type" value="Genomic_DNA"/>
</dbReference>
<sequence>MAESGSASNSGTPPPSLSSSAAVPPDWEVLTMSMSASAVGKPGDSVSEIFNPQLENSSNPSLAEGDFSSGMWTDPSASRDESFTAGWKPHLSASSDLYGYVAEQKHQEDPSLPSEGAETYFDSNASINMAEGLLVSEIVDGDLEERVLAHDLSMDGVKTSDEALKDKVKRKGPKRPNRSSTVVWSVAVIASVVGIVFLGNRLRLAYYQNQELQIQLSVKDEKLNEMLLQVNRLKEVLGDHHKVPVSGN</sequence>
<proteinExistence type="predicted"/>
<reference evidence="3" key="1">
    <citation type="submission" date="2021-01" db="EMBL/GenBank/DDBJ databases">
        <title>Adiantum capillus-veneris genome.</title>
        <authorList>
            <person name="Fang Y."/>
            <person name="Liao Q."/>
        </authorList>
    </citation>
    <scope>NUCLEOTIDE SEQUENCE</scope>
    <source>
        <strain evidence="3">H3</strain>
        <tissue evidence="3">Leaf</tissue>
    </source>
</reference>